<keyword evidence="1" id="KW-0145">Chemotaxis</keyword>
<evidence type="ECO:0000259" key="2">
    <source>
        <dbReference type="Pfam" id="PF13690"/>
    </source>
</evidence>
<organism evidence="3 4">
    <name type="scientific">Desulfobaculum xiamenense</name>
    <dbReference type="NCBI Taxonomy" id="995050"/>
    <lineage>
        <taxon>Bacteria</taxon>
        <taxon>Pseudomonadati</taxon>
        <taxon>Thermodesulfobacteriota</taxon>
        <taxon>Desulfovibrionia</taxon>
        <taxon>Desulfovibrionales</taxon>
        <taxon>Desulfovibrionaceae</taxon>
        <taxon>Desulfobaculum</taxon>
    </lineage>
</organism>
<dbReference type="CDD" id="cd17906">
    <property type="entry name" value="CheX"/>
    <property type="match status" value="1"/>
</dbReference>
<keyword evidence="4" id="KW-1185">Reference proteome</keyword>
<dbReference type="Proteomes" id="UP000580856">
    <property type="component" value="Unassembled WGS sequence"/>
</dbReference>
<dbReference type="Pfam" id="PF13690">
    <property type="entry name" value="CheX"/>
    <property type="match status" value="1"/>
</dbReference>
<dbReference type="RefSeq" id="WP_167942497.1">
    <property type="nucleotide sequence ID" value="NZ_JAATJA010000005.1"/>
</dbReference>
<dbReference type="InterPro" id="IPR038756">
    <property type="entry name" value="CheX-like"/>
</dbReference>
<evidence type="ECO:0000313" key="4">
    <source>
        <dbReference type="Proteomes" id="UP000580856"/>
    </source>
</evidence>
<dbReference type="PANTHER" id="PTHR39452">
    <property type="entry name" value="CHEY-P PHOSPHATASE CHEX"/>
    <property type="match status" value="1"/>
</dbReference>
<dbReference type="InterPro" id="IPR028051">
    <property type="entry name" value="CheX-like_dom"/>
</dbReference>
<feature type="domain" description="Chemotaxis phosphatase CheX-like" evidence="2">
    <location>
        <begin position="46"/>
        <end position="142"/>
    </location>
</feature>
<reference evidence="3 4" key="1">
    <citation type="submission" date="2020-03" db="EMBL/GenBank/DDBJ databases">
        <title>Genomic Encyclopedia of Type Strains, Phase IV (KMG-IV): sequencing the most valuable type-strain genomes for metagenomic binning, comparative biology and taxonomic classification.</title>
        <authorList>
            <person name="Goeker M."/>
        </authorList>
    </citation>
    <scope>NUCLEOTIDE SEQUENCE [LARGE SCALE GENOMIC DNA]</scope>
    <source>
        <strain evidence="3 4">DSM 24233</strain>
    </source>
</reference>
<protein>
    <submittedName>
        <fullName evidence="3">Chemotaxis protein CheX</fullName>
    </submittedName>
</protein>
<dbReference type="SUPFAM" id="SSF103039">
    <property type="entry name" value="CheC-like"/>
    <property type="match status" value="1"/>
</dbReference>
<name>A0A846QQF5_9BACT</name>
<dbReference type="Gene3D" id="3.40.1550.10">
    <property type="entry name" value="CheC-like"/>
    <property type="match status" value="1"/>
</dbReference>
<sequence length="156" mass="16483">MSIQDDARIVKPFLAAVSSVISTMAMIQVTPGKPFIKRDTTANGDVTGIISMSGARNGTISVTFTEPCVLAIVSSMLGEEITEMGQDIRDAVGEITNMISGQARKGLAEIGMTFEGGIPTVIMGTNHTITHISKEPILAIPFGTEHGDFTVEVSLE</sequence>
<evidence type="ECO:0000256" key="1">
    <source>
        <dbReference type="ARBA" id="ARBA00022500"/>
    </source>
</evidence>
<proteinExistence type="predicted"/>
<dbReference type="AlphaFoldDB" id="A0A846QQF5"/>
<dbReference type="GO" id="GO:0006935">
    <property type="term" value="P:chemotaxis"/>
    <property type="evidence" value="ECO:0007669"/>
    <property type="project" value="UniProtKB-KW"/>
</dbReference>
<dbReference type="EMBL" id="JAATJA010000005">
    <property type="protein sequence ID" value="NJB69407.1"/>
    <property type="molecule type" value="Genomic_DNA"/>
</dbReference>
<dbReference type="PANTHER" id="PTHR39452:SF1">
    <property type="entry name" value="CHEY-P PHOSPHATASE CHEX"/>
    <property type="match status" value="1"/>
</dbReference>
<evidence type="ECO:0000313" key="3">
    <source>
        <dbReference type="EMBL" id="NJB69407.1"/>
    </source>
</evidence>
<comment type="caution">
    <text evidence="3">The sequence shown here is derived from an EMBL/GenBank/DDBJ whole genome shotgun (WGS) entry which is preliminary data.</text>
</comment>
<gene>
    <name evidence="3" type="ORF">GGQ74_003109</name>
</gene>
<accession>A0A846QQF5</accession>
<dbReference type="InterPro" id="IPR028976">
    <property type="entry name" value="CheC-like_sf"/>
</dbReference>